<evidence type="ECO:0000313" key="1">
    <source>
        <dbReference type="EMBL" id="AKU44404.1"/>
    </source>
</evidence>
<gene>
    <name evidence="1" type="ORF">CPT_Matisse100</name>
</gene>
<name>A0A0K1LPN2_9CAUD</name>
<sequence>MSKFKLSATVRLIRWNGEEIRYDDPEFAHEILSHRLGLKNASLVQTVKTSAEPEIWRCVILDLDNNIDYDDPKNYPLLEAQVENAPEDRQCFLVELPREHYENIIKARKKVNNNVFDLHLGLFED</sequence>
<evidence type="ECO:0000313" key="2">
    <source>
        <dbReference type="Proteomes" id="UP000203408"/>
    </source>
</evidence>
<keyword evidence="2" id="KW-1185">Reference proteome</keyword>
<proteinExistence type="predicted"/>
<accession>A0A0K1LPN2</accession>
<dbReference type="EMBL" id="KT001918">
    <property type="protein sequence ID" value="AKU44404.1"/>
    <property type="molecule type" value="Genomic_DNA"/>
</dbReference>
<protein>
    <submittedName>
        <fullName evidence="1">Uncharacterized protein</fullName>
    </submittedName>
</protein>
<dbReference type="GeneID" id="26613283"/>
<reference evidence="1 2" key="1">
    <citation type="journal article" date="2015" name="Genome Announc.">
        <title>Complete Genome Sequence of Carbapenemase-Producing Klebsiella pneumoniae Myophage Matisse.</title>
        <authorList>
            <person name="Provasek V.E."/>
            <person name="Lessor L.E."/>
            <person name="Cahill J.L."/>
            <person name="Rasche E.S."/>
            <person name="Kuty Everett G.F."/>
        </authorList>
    </citation>
    <scope>NUCLEOTIDE SEQUENCE [LARGE SCALE GENOMIC DNA]</scope>
</reference>
<dbReference type="KEGG" id="vg:26613283"/>
<dbReference type="Proteomes" id="UP000203408">
    <property type="component" value="Segment"/>
</dbReference>
<dbReference type="RefSeq" id="YP_009194344.1">
    <property type="nucleotide sequence ID" value="NC_028750.1"/>
</dbReference>
<organism evidence="1 2">
    <name type="scientific">Klebsiella phage Matisse</name>
    <dbReference type="NCBI Taxonomy" id="1675607"/>
    <lineage>
        <taxon>Viruses</taxon>
        <taxon>Duplodnaviria</taxon>
        <taxon>Heunggongvirae</taxon>
        <taxon>Uroviricota</taxon>
        <taxon>Caudoviricetes</taxon>
        <taxon>Pantevenvirales</taxon>
        <taxon>Straboviridae</taxon>
        <taxon>Slopekvirus</taxon>
        <taxon>Slopekvirus matisse</taxon>
    </lineage>
</organism>